<accession>G0P420</accession>
<proteinExistence type="predicted"/>
<dbReference type="Proteomes" id="UP000008068">
    <property type="component" value="Unassembled WGS sequence"/>
</dbReference>
<dbReference type="PANTHER" id="PTHR31464:SF4">
    <property type="entry name" value="DUF4242 DOMAIN-CONTAINING PROTEIN-RELATED"/>
    <property type="match status" value="1"/>
</dbReference>
<dbReference type="EMBL" id="GL380056">
    <property type="protein sequence ID" value="EGT44567.1"/>
    <property type="molecule type" value="Genomic_DNA"/>
</dbReference>
<dbReference type="PANTHER" id="PTHR31464">
    <property type="entry name" value="PROTEIN CBG01266"/>
    <property type="match status" value="1"/>
</dbReference>
<reference evidence="2" key="1">
    <citation type="submission" date="2011-07" db="EMBL/GenBank/DDBJ databases">
        <authorList>
            <consortium name="Caenorhabditis brenneri Sequencing and Analysis Consortium"/>
            <person name="Wilson R.K."/>
        </authorList>
    </citation>
    <scope>NUCLEOTIDE SEQUENCE [LARGE SCALE GENOMIC DNA]</scope>
    <source>
        <strain evidence="2">PB2801</strain>
    </source>
</reference>
<keyword evidence="2" id="KW-1185">Reference proteome</keyword>
<dbReference type="InParanoid" id="G0P420"/>
<protein>
    <submittedName>
        <fullName evidence="1">Uncharacterized protein</fullName>
    </submittedName>
</protein>
<evidence type="ECO:0000313" key="1">
    <source>
        <dbReference type="EMBL" id="EGT44567.1"/>
    </source>
</evidence>
<name>G0P420_CAEBE</name>
<gene>
    <name evidence="1" type="ORF">CAEBREN_06483</name>
</gene>
<sequence>MTAGSEPNKSVILYSAPCATVAPYGPGAGTSVLVKVSQVSVEARQMTPEEAERALENFNKGVDVTKALFEIGSASLEFLKNKETRELWQDRLKFLSGVGDIIQGLLMFIPKAEDPLVARMQELADNVEKLGDKVSQHFGEMKALIAEVNFFVKILSPTFVLARYMRDCLKNPGPNSKENFTKAYKRHPPMKLVYVGNLICKKCLKFIF</sequence>
<organism evidence="2">
    <name type="scientific">Caenorhabditis brenneri</name>
    <name type="common">Nematode worm</name>
    <dbReference type="NCBI Taxonomy" id="135651"/>
    <lineage>
        <taxon>Eukaryota</taxon>
        <taxon>Metazoa</taxon>
        <taxon>Ecdysozoa</taxon>
        <taxon>Nematoda</taxon>
        <taxon>Chromadorea</taxon>
        <taxon>Rhabditida</taxon>
        <taxon>Rhabditina</taxon>
        <taxon>Rhabditomorpha</taxon>
        <taxon>Rhabditoidea</taxon>
        <taxon>Rhabditidae</taxon>
        <taxon>Peloderinae</taxon>
        <taxon>Caenorhabditis</taxon>
    </lineage>
</organism>
<dbReference type="InterPro" id="IPR007767">
    <property type="entry name" value="DUF684"/>
</dbReference>
<dbReference type="HOGENOM" id="CLU_1321920_0_0_1"/>
<evidence type="ECO:0000313" key="2">
    <source>
        <dbReference type="Proteomes" id="UP000008068"/>
    </source>
</evidence>
<dbReference type="Pfam" id="PF05075">
    <property type="entry name" value="DUF684"/>
    <property type="match status" value="1"/>
</dbReference>
<dbReference type="AlphaFoldDB" id="G0P420"/>